<dbReference type="InterPro" id="IPR013083">
    <property type="entry name" value="Znf_RING/FYVE/PHD"/>
</dbReference>
<gene>
    <name evidence="8" type="ORF">TRITD_7Av1G277340</name>
</gene>
<name>A0A9R0ZS35_TRITD</name>
<dbReference type="PANTHER" id="PTHR45798:SF104">
    <property type="entry name" value="RING-TYPE DOMAIN-CONTAINING PROTEIN"/>
    <property type="match status" value="1"/>
</dbReference>
<dbReference type="SUPFAM" id="SSF57850">
    <property type="entry name" value="RING/U-box"/>
    <property type="match status" value="1"/>
</dbReference>
<dbReference type="GO" id="GO:0008270">
    <property type="term" value="F:zinc ion binding"/>
    <property type="evidence" value="ECO:0007669"/>
    <property type="project" value="UniProtKB-KW"/>
</dbReference>
<dbReference type="PANTHER" id="PTHR45798">
    <property type="entry name" value="RING-H2 FINGER PROTEIN ATL61-RELATED-RELATED"/>
    <property type="match status" value="1"/>
</dbReference>
<dbReference type="SMART" id="SM00184">
    <property type="entry name" value="RING"/>
    <property type="match status" value="1"/>
</dbReference>
<organism evidence="8 9">
    <name type="scientific">Triticum turgidum subsp. durum</name>
    <name type="common">Durum wheat</name>
    <name type="synonym">Triticum durum</name>
    <dbReference type="NCBI Taxonomy" id="4567"/>
    <lineage>
        <taxon>Eukaryota</taxon>
        <taxon>Viridiplantae</taxon>
        <taxon>Streptophyta</taxon>
        <taxon>Embryophyta</taxon>
        <taxon>Tracheophyta</taxon>
        <taxon>Spermatophyta</taxon>
        <taxon>Magnoliopsida</taxon>
        <taxon>Liliopsida</taxon>
        <taxon>Poales</taxon>
        <taxon>Poaceae</taxon>
        <taxon>BOP clade</taxon>
        <taxon>Pooideae</taxon>
        <taxon>Triticodae</taxon>
        <taxon>Triticeae</taxon>
        <taxon>Triticinae</taxon>
        <taxon>Triticum</taxon>
    </lineage>
</organism>
<evidence type="ECO:0000256" key="5">
    <source>
        <dbReference type="SAM" id="MobiDB-lite"/>
    </source>
</evidence>
<dbReference type="Gramene" id="TRITD7Av1G277340.2">
    <property type="protein sequence ID" value="TRITD7Av1G277340.2"/>
    <property type="gene ID" value="TRITD7Av1G277340"/>
</dbReference>
<evidence type="ECO:0000256" key="2">
    <source>
        <dbReference type="ARBA" id="ARBA00022771"/>
    </source>
</evidence>
<dbReference type="EMBL" id="LT934123">
    <property type="protein sequence ID" value="VAI81894.1"/>
    <property type="molecule type" value="Genomic_DNA"/>
</dbReference>
<evidence type="ECO:0000313" key="8">
    <source>
        <dbReference type="EMBL" id="VAI81894.1"/>
    </source>
</evidence>
<dbReference type="InterPro" id="IPR001841">
    <property type="entry name" value="Znf_RING"/>
</dbReference>
<evidence type="ECO:0000256" key="6">
    <source>
        <dbReference type="SAM" id="Phobius"/>
    </source>
</evidence>
<keyword evidence="6" id="KW-1133">Transmembrane helix</keyword>
<evidence type="ECO:0000256" key="1">
    <source>
        <dbReference type="ARBA" id="ARBA00022723"/>
    </source>
</evidence>
<dbReference type="Proteomes" id="UP000324705">
    <property type="component" value="Chromosome 7A"/>
</dbReference>
<sequence>MRVPAGVLHRATALAPSGTGGTSSSSPTSPQQPPEQAAPMTVDSDMAVILASMMCTLVCVLGLALASRCACRRRHSSPSSSSNPFPKGLKKKAIDALPSISFAAAASLQPAATECAICLAEFAEGEVVRVLPRCGHTFHVLCIHAWLRTCATCPSCRASIAAAPAPAPTLVVVVAGNNRCGRCGKAAALAGGGDSTFLP</sequence>
<dbReference type="InterPro" id="IPR052788">
    <property type="entry name" value="RING-type_E3_ligase_ATL"/>
</dbReference>
<keyword evidence="9" id="KW-1185">Reference proteome</keyword>
<dbReference type="Gene3D" id="3.30.40.10">
    <property type="entry name" value="Zinc/RING finger domain, C3HC4 (zinc finger)"/>
    <property type="match status" value="1"/>
</dbReference>
<dbReference type="AlphaFoldDB" id="A0A9R0ZS35"/>
<reference evidence="8 9" key="1">
    <citation type="submission" date="2017-09" db="EMBL/GenBank/DDBJ databases">
        <authorList>
            <consortium name="International Durum Wheat Genome Sequencing Consortium (IDWGSC)"/>
            <person name="Milanesi L."/>
        </authorList>
    </citation>
    <scope>NUCLEOTIDE SEQUENCE [LARGE SCALE GENOMIC DNA]</scope>
    <source>
        <strain evidence="9">cv. Svevo</strain>
    </source>
</reference>
<keyword evidence="3" id="KW-0862">Zinc</keyword>
<feature type="domain" description="RING-type" evidence="7">
    <location>
        <begin position="115"/>
        <end position="157"/>
    </location>
</feature>
<dbReference type="OMA" id="CACRRRH"/>
<accession>A0A9R0ZS35</accession>
<proteinExistence type="predicted"/>
<evidence type="ECO:0000259" key="7">
    <source>
        <dbReference type="PROSITE" id="PS50089"/>
    </source>
</evidence>
<evidence type="ECO:0000256" key="4">
    <source>
        <dbReference type="PROSITE-ProRule" id="PRU00175"/>
    </source>
</evidence>
<dbReference type="PROSITE" id="PS50089">
    <property type="entry name" value="ZF_RING_2"/>
    <property type="match status" value="1"/>
</dbReference>
<dbReference type="SMART" id="SM01197">
    <property type="entry name" value="FANCL_C"/>
    <property type="match status" value="1"/>
</dbReference>
<evidence type="ECO:0000313" key="9">
    <source>
        <dbReference type="Proteomes" id="UP000324705"/>
    </source>
</evidence>
<feature type="region of interest" description="Disordered" evidence="5">
    <location>
        <begin position="11"/>
        <end position="39"/>
    </location>
</feature>
<dbReference type="Pfam" id="PF13639">
    <property type="entry name" value="zf-RING_2"/>
    <property type="match status" value="1"/>
</dbReference>
<keyword evidence="1" id="KW-0479">Metal-binding</keyword>
<keyword evidence="6" id="KW-0812">Transmembrane</keyword>
<feature type="transmembrane region" description="Helical" evidence="6">
    <location>
        <begin position="46"/>
        <end position="66"/>
    </location>
</feature>
<feature type="compositionally biased region" description="Low complexity" evidence="5">
    <location>
        <begin position="22"/>
        <end position="39"/>
    </location>
</feature>
<keyword evidence="6" id="KW-0472">Membrane</keyword>
<evidence type="ECO:0000256" key="3">
    <source>
        <dbReference type="ARBA" id="ARBA00022833"/>
    </source>
</evidence>
<keyword evidence="2 4" id="KW-0863">Zinc-finger</keyword>
<protein>
    <recommendedName>
        <fullName evidence="7">RING-type domain-containing protein</fullName>
    </recommendedName>
</protein>